<dbReference type="KEGG" id="fnu:FN0471"/>
<dbReference type="EMBL" id="AE009951">
    <property type="protein sequence ID" value="AAL94667.1"/>
    <property type="molecule type" value="Genomic_DNA"/>
</dbReference>
<proteinExistence type="inferred from homology"/>
<dbReference type="EMBL" id="CP028101">
    <property type="protein sequence ID" value="AVQ15909.1"/>
    <property type="molecule type" value="Genomic_DNA"/>
</dbReference>
<dbReference type="Proteomes" id="UP000241660">
    <property type="component" value="Chromosome"/>
</dbReference>
<evidence type="ECO:0000259" key="14">
    <source>
        <dbReference type="Pfam" id="PF05658"/>
    </source>
</evidence>
<dbReference type="SUPFAM" id="SSF101967">
    <property type="entry name" value="Adhesin YadA, collagen-binding domain"/>
    <property type="match status" value="1"/>
</dbReference>
<feature type="chain" id="PRO_5004312534" evidence="12">
    <location>
        <begin position="17"/>
        <end position="340"/>
    </location>
</feature>
<feature type="domain" description="Trimeric autotransporter adhesin YadA-like C-terminal membrane anchor" evidence="13">
    <location>
        <begin position="210"/>
        <end position="268"/>
    </location>
</feature>
<evidence type="ECO:0000256" key="1">
    <source>
        <dbReference type="ARBA" id="ARBA00004241"/>
    </source>
</evidence>
<comment type="subcellular location">
    <subcellularLocation>
        <location evidence="2">Cell outer membrane</location>
    </subcellularLocation>
    <subcellularLocation>
        <location evidence="1">Cell surface</location>
    </subcellularLocation>
</comment>
<protein>
    <submittedName>
        <fullName evidence="16">Cell surface protein</fullName>
    </submittedName>
</protein>
<feature type="domain" description="Trimeric autotransporter adhesin YadA-like stalk" evidence="15">
    <location>
        <begin position="153"/>
        <end position="190"/>
    </location>
</feature>
<dbReference type="eggNOG" id="COG5295">
    <property type="taxonomic scope" value="Bacteria"/>
</dbReference>
<keyword evidence="10" id="KW-0998">Cell outer membrane</keyword>
<reference evidence="16" key="1">
    <citation type="journal article" date="2002" name="J. Bacteriol.">
        <title>Genome sequence and analysis of the oral bacterium Fusobacterium nucleatum strain ATCC 25586.</title>
        <authorList>
            <person name="Kapatral V."/>
            <person name="Anderson I."/>
            <person name="Ivanova N."/>
            <person name="Reznik G."/>
            <person name="Los T."/>
            <person name="Lykidis A."/>
            <person name="Bhattacharyya A."/>
            <person name="Bartman A."/>
            <person name="Gardner W."/>
            <person name="Grechkin G."/>
            <person name="Zhu L."/>
            <person name="Vasieva O."/>
            <person name="Chu L."/>
            <person name="Kogan Y."/>
            <person name="Chaga O."/>
            <person name="Goltsman E."/>
            <person name="Bernal A."/>
            <person name="Larsen N."/>
            <person name="D'Souza M."/>
            <person name="Walunas T."/>
            <person name="Pusch G."/>
            <person name="Haselkorn R."/>
            <person name="Fonstein M."/>
            <person name="Kyrpides N."/>
            <person name="Overbeek R."/>
        </authorList>
    </citation>
    <scope>NUCLEOTIDE SEQUENCE [LARGE SCALE GENOMIC DNA]</scope>
    <source>
        <strain evidence="16">ATCC 25586</strain>
    </source>
</reference>
<dbReference type="HOGENOM" id="CLU_060234_0_0_0"/>
<evidence type="ECO:0000259" key="15">
    <source>
        <dbReference type="Pfam" id="PF05662"/>
    </source>
</evidence>
<dbReference type="Pfam" id="PF03895">
    <property type="entry name" value="YadA_anchor"/>
    <property type="match status" value="1"/>
</dbReference>
<sequence>MIVFSFLLVAAGVSYSAPTIEAGTGADSTKAGIGNEASGDNSSAFGFENTASGKNSSAIGNKNEASGFESSVLGGKYKVTGSHSGAFGDPNVVTGNGSYAFGNDNTINGNNNFVLGNNVTIGSGIQNSVALGNGSVVSFSNEVSVGSKGKERKITNVADGEVSATSTDAVNGRQLYNAMQNSNDNFKSEIYKKIDTVGSLSAALAGLHPMQYDSKTPAQVMAALGHYKNKHSVAVGASYYFNDRFMMSTGIALSGEKRPKTMANIGFTLKLGKGSGVTYNETPQYVVQNEVKRLTLENQELKSKINNQDDRIKAQDNKINEQDEKIKNLEEKLNKLLKTK</sequence>
<evidence type="ECO:0000256" key="3">
    <source>
        <dbReference type="ARBA" id="ARBA00005848"/>
    </source>
</evidence>
<gene>
    <name evidence="16" type="ordered locus">FN0471</name>
    <name evidence="17" type="ORF">C7Y58_05425</name>
</gene>
<keyword evidence="8" id="KW-0653">Protein transport</keyword>
<evidence type="ECO:0000313" key="17">
    <source>
        <dbReference type="EMBL" id="AVQ15909.1"/>
    </source>
</evidence>
<evidence type="ECO:0000256" key="10">
    <source>
        <dbReference type="ARBA" id="ARBA00023237"/>
    </source>
</evidence>
<dbReference type="GO" id="GO:0009279">
    <property type="term" value="C:cell outer membrane"/>
    <property type="evidence" value="ECO:0007669"/>
    <property type="project" value="UniProtKB-SubCell"/>
</dbReference>
<evidence type="ECO:0000256" key="11">
    <source>
        <dbReference type="SAM" id="Coils"/>
    </source>
</evidence>
<dbReference type="GO" id="GO:0009986">
    <property type="term" value="C:cell surface"/>
    <property type="evidence" value="ECO:0007669"/>
    <property type="project" value="UniProtKB-SubCell"/>
</dbReference>
<dbReference type="InterPro" id="IPR045584">
    <property type="entry name" value="Pilin-like"/>
</dbReference>
<dbReference type="PaxDb" id="190304-FN0471"/>
<keyword evidence="6" id="KW-0812">Transmembrane</keyword>
<feature type="signal peptide" evidence="12">
    <location>
        <begin position="1"/>
        <end position="16"/>
    </location>
</feature>
<dbReference type="InterPro" id="IPR008635">
    <property type="entry name" value="Coiled_stalk_dom"/>
</dbReference>
<keyword evidence="9" id="KW-0472">Membrane</keyword>
<comment type="similarity">
    <text evidence="3">Belongs to the autotransporter-2 (AT-2) (TC 1.B.40) family.</text>
</comment>
<dbReference type="GO" id="GO:0015031">
    <property type="term" value="P:protein transport"/>
    <property type="evidence" value="ECO:0007669"/>
    <property type="project" value="UniProtKB-KW"/>
</dbReference>
<dbReference type="PATRIC" id="fig|190304.8.peg.1041"/>
<dbReference type="AlphaFoldDB" id="Q8RG47"/>
<evidence type="ECO:0000313" key="18">
    <source>
        <dbReference type="Proteomes" id="UP000241660"/>
    </source>
</evidence>
<dbReference type="BioCyc" id="FNUC190304:G1FZS-1064-MONOMER"/>
<dbReference type="Pfam" id="PF05662">
    <property type="entry name" value="YadA_stalk"/>
    <property type="match status" value="1"/>
</dbReference>
<name>Q8RG47_FUSNN</name>
<keyword evidence="7 12" id="KW-0732">Signal</keyword>
<evidence type="ECO:0000256" key="4">
    <source>
        <dbReference type="ARBA" id="ARBA00022448"/>
    </source>
</evidence>
<evidence type="ECO:0000256" key="8">
    <source>
        <dbReference type="ARBA" id="ARBA00022927"/>
    </source>
</evidence>
<dbReference type="InterPro" id="IPR005594">
    <property type="entry name" value="YadA_C"/>
</dbReference>
<reference evidence="18" key="2">
    <citation type="journal article" date="2018" name="MSphere">
        <title>Fusobacterium Genomics Using MinION and Illumina Sequencing Enables Genome Completion and Correction.</title>
        <authorList>
            <person name="Todd S.M."/>
            <person name="Settlage R.E."/>
            <person name="Lahmers K.K."/>
            <person name="Slade D.J."/>
        </authorList>
    </citation>
    <scope>NUCLEOTIDE SEQUENCE [LARGE SCALE GENOMIC DNA]</scope>
    <source>
        <strain evidence="18">ATCC 25586</strain>
    </source>
</reference>
<dbReference type="STRING" id="190304.FN0471"/>
<evidence type="ECO:0000313" key="16">
    <source>
        <dbReference type="EMBL" id="AAL94667.1"/>
    </source>
</evidence>
<dbReference type="CDD" id="cd12820">
    <property type="entry name" value="LbR_YadA-like"/>
    <property type="match status" value="1"/>
</dbReference>
<dbReference type="Pfam" id="PF05658">
    <property type="entry name" value="YadA_head"/>
    <property type="match status" value="1"/>
</dbReference>
<evidence type="ECO:0000256" key="2">
    <source>
        <dbReference type="ARBA" id="ARBA00004442"/>
    </source>
</evidence>
<organism evidence="16">
    <name type="scientific">Fusobacterium nucleatum subsp. nucleatum (strain ATCC 25586 / DSM 15643 / BCRC 10681 / CIP 101130 / JCM 8532 / KCTC 2640 / LMG 13131 / VPI 4355)</name>
    <dbReference type="NCBI Taxonomy" id="190304"/>
    <lineage>
        <taxon>Bacteria</taxon>
        <taxon>Fusobacteriati</taxon>
        <taxon>Fusobacteriota</taxon>
        <taxon>Fusobacteriia</taxon>
        <taxon>Fusobacteriales</taxon>
        <taxon>Fusobacteriaceae</taxon>
        <taxon>Fusobacterium</taxon>
    </lineage>
</organism>
<dbReference type="InParanoid" id="Q8RG47"/>
<keyword evidence="11" id="KW-0175">Coiled coil</keyword>
<evidence type="ECO:0000256" key="6">
    <source>
        <dbReference type="ARBA" id="ARBA00022692"/>
    </source>
</evidence>
<keyword evidence="5" id="KW-1134">Transmembrane beta strand</keyword>
<dbReference type="Gene3D" id="3.30.1300.30">
    <property type="entry name" value="GSPII I/J protein-like"/>
    <property type="match status" value="1"/>
</dbReference>
<dbReference type="SUPFAM" id="SSF54523">
    <property type="entry name" value="Pili subunits"/>
    <property type="match status" value="1"/>
</dbReference>
<evidence type="ECO:0000256" key="5">
    <source>
        <dbReference type="ARBA" id="ARBA00022452"/>
    </source>
</evidence>
<dbReference type="EnsemblBacteria" id="AAL94667">
    <property type="protein sequence ID" value="AAL94667"/>
    <property type="gene ID" value="FN0471"/>
</dbReference>
<keyword evidence="4" id="KW-0813">Transport</keyword>
<feature type="domain" description="Trimeric autotransporter adhesin YadA-like head" evidence="14">
    <location>
        <begin position="37"/>
        <end position="62"/>
    </location>
</feature>
<dbReference type="InterPro" id="IPR008640">
    <property type="entry name" value="Adhesin_Head_dom"/>
</dbReference>
<evidence type="ECO:0000256" key="9">
    <source>
        <dbReference type="ARBA" id="ARBA00023136"/>
    </source>
</evidence>
<dbReference type="Gene3D" id="2.150.10.10">
    <property type="entry name" value="Serralysin-like metalloprotease, C-terminal"/>
    <property type="match status" value="1"/>
</dbReference>
<dbReference type="InterPro" id="IPR011049">
    <property type="entry name" value="Serralysin-like_metalloprot_C"/>
</dbReference>
<evidence type="ECO:0000256" key="12">
    <source>
        <dbReference type="SAM" id="SignalP"/>
    </source>
</evidence>
<feature type="coiled-coil region" evidence="11">
    <location>
        <begin position="291"/>
        <end position="339"/>
    </location>
</feature>
<evidence type="ECO:0000259" key="13">
    <source>
        <dbReference type="Pfam" id="PF03895"/>
    </source>
</evidence>
<reference evidence="17" key="3">
    <citation type="submission" date="2018-03" db="EMBL/GenBank/DDBJ databases">
        <title>Complete Fusobacterium genomes using hybrid Minion sequencing.</title>
        <authorList>
            <person name="Slade D.J."/>
            <person name="Lahmers K."/>
        </authorList>
    </citation>
    <scope>NUCLEOTIDE SEQUENCE</scope>
    <source>
        <strain evidence="17">ATCC 25586</strain>
    </source>
</reference>
<evidence type="ECO:0000256" key="7">
    <source>
        <dbReference type="ARBA" id="ARBA00022729"/>
    </source>
</evidence>
<keyword evidence="18" id="KW-1185">Reference proteome</keyword>
<accession>Q8RG47</accession>